<geneLocation type="mitochondrion" evidence="3"/>
<dbReference type="SUPFAM" id="SSF55608">
    <property type="entry name" value="Homing endonucleases"/>
    <property type="match status" value="1"/>
</dbReference>
<gene>
    <name evidence="3" type="primary">orf141</name>
</gene>
<dbReference type="GeneID" id="39411761"/>
<reference evidence="3" key="2">
    <citation type="submission" date="2019-02" db="EMBL/GenBank/DDBJ databases">
        <authorList>
            <person name="Fang M.L."/>
            <person name="Zhang Y."/>
        </authorList>
    </citation>
    <scope>NUCLEOTIDE SEQUENCE</scope>
    <source>
        <strain evidence="3">YMF1.03216</strain>
    </source>
</reference>
<evidence type="ECO:0000259" key="2">
    <source>
        <dbReference type="Pfam" id="PF00961"/>
    </source>
</evidence>
<sequence>MNLVLIIIGCILLLVLFVSNADNHKYYNYINRDINYRLGYYIRSYSTNNKNSTSIVTKQNGEQVFLKPWYVTGFCDAELCFQIQIVKSSSYRLGWKVNTQFSIHLHKKDYLALILKIQAFFSDAYSTTNRVHSYRAKWCFI</sequence>
<dbReference type="EMBL" id="MK550698">
    <property type="protein sequence ID" value="QBL02508.1"/>
    <property type="molecule type" value="Genomic_DNA"/>
</dbReference>
<accession>A0A481ZQ61</accession>
<feature type="chain" id="PRO_5019737460" description="Homing endonuclease LAGLIDADG domain-containing protein" evidence="1">
    <location>
        <begin position="22"/>
        <end position="141"/>
    </location>
</feature>
<feature type="domain" description="Homing endonuclease LAGLIDADG" evidence="2">
    <location>
        <begin position="72"/>
        <end position="127"/>
    </location>
</feature>
<dbReference type="AlphaFoldDB" id="A0A481ZQ61"/>
<feature type="signal peptide" evidence="1">
    <location>
        <begin position="1"/>
        <end position="21"/>
    </location>
</feature>
<organism evidence="3">
    <name type="scientific">Orbilia brochopaga</name>
    <dbReference type="NCBI Taxonomy" id="3140254"/>
    <lineage>
        <taxon>Eukaryota</taxon>
        <taxon>Fungi</taxon>
        <taxon>Dikarya</taxon>
        <taxon>Ascomycota</taxon>
        <taxon>Pezizomycotina</taxon>
        <taxon>Orbiliomycetes</taxon>
        <taxon>Orbiliales</taxon>
        <taxon>Orbiliaceae</taxon>
        <taxon>Orbilia</taxon>
    </lineage>
</organism>
<dbReference type="GO" id="GO:0004519">
    <property type="term" value="F:endonuclease activity"/>
    <property type="evidence" value="ECO:0007669"/>
    <property type="project" value="InterPro"/>
</dbReference>
<proteinExistence type="predicted"/>
<keyword evidence="1" id="KW-0732">Signal</keyword>
<keyword evidence="3" id="KW-0496">Mitochondrion</keyword>
<dbReference type="Pfam" id="PF00961">
    <property type="entry name" value="LAGLIDADG_1"/>
    <property type="match status" value="1"/>
</dbReference>
<dbReference type="InterPro" id="IPR004860">
    <property type="entry name" value="LAGLIDADG_dom"/>
</dbReference>
<reference evidence="3" key="1">
    <citation type="journal article" date="2019" name="Mitochondrial DNA Part B Resour">
        <title>Characterization of the complete mitochondrial genome of Drechslerella brochopaga, a fungal species trapping nematodes with constricting rings.</title>
        <authorList>
            <person name="Fang M."/>
            <person name="Wang S."/>
            <person name="Xu J."/>
            <person name="Jiang L."/>
            <person name="Zhou D."/>
            <person name="Zhang K.-Q."/>
            <person name="Zhang Y."/>
        </authorList>
    </citation>
    <scope>NUCLEOTIDE SEQUENCE</scope>
    <source>
        <strain evidence="3">YMF1.03216</strain>
    </source>
</reference>
<dbReference type="InterPro" id="IPR027434">
    <property type="entry name" value="Homing_endonucl"/>
</dbReference>
<dbReference type="Gene3D" id="3.10.28.10">
    <property type="entry name" value="Homing endonucleases"/>
    <property type="match status" value="1"/>
</dbReference>
<protein>
    <recommendedName>
        <fullName evidence="2">Homing endonuclease LAGLIDADG domain-containing protein</fullName>
    </recommendedName>
</protein>
<evidence type="ECO:0000313" key="3">
    <source>
        <dbReference type="EMBL" id="QBL02508.1"/>
    </source>
</evidence>
<evidence type="ECO:0000256" key="1">
    <source>
        <dbReference type="SAM" id="SignalP"/>
    </source>
</evidence>
<dbReference type="RefSeq" id="YP_009568426.1">
    <property type="nucleotide sequence ID" value="NC_041248.1"/>
</dbReference>
<name>A0A481ZQ61_9PEZI</name>